<reference evidence="1" key="1">
    <citation type="journal article" date="2020" name="Stud. Mycol.">
        <title>101 Dothideomycetes genomes: a test case for predicting lifestyles and emergence of pathogens.</title>
        <authorList>
            <person name="Haridas S."/>
            <person name="Albert R."/>
            <person name="Binder M."/>
            <person name="Bloem J."/>
            <person name="Labutti K."/>
            <person name="Salamov A."/>
            <person name="Andreopoulos B."/>
            <person name="Baker S."/>
            <person name="Barry K."/>
            <person name="Bills G."/>
            <person name="Bluhm B."/>
            <person name="Cannon C."/>
            <person name="Castanera R."/>
            <person name="Culley D."/>
            <person name="Daum C."/>
            <person name="Ezra D."/>
            <person name="Gonzalez J."/>
            <person name="Henrissat B."/>
            <person name="Kuo A."/>
            <person name="Liang C."/>
            <person name="Lipzen A."/>
            <person name="Lutzoni F."/>
            <person name="Magnuson J."/>
            <person name="Mondo S."/>
            <person name="Nolan M."/>
            <person name="Ohm R."/>
            <person name="Pangilinan J."/>
            <person name="Park H.-J."/>
            <person name="Ramirez L."/>
            <person name="Alfaro M."/>
            <person name="Sun H."/>
            <person name="Tritt A."/>
            <person name="Yoshinaga Y."/>
            <person name="Zwiers L.-H."/>
            <person name="Turgeon B."/>
            <person name="Goodwin S."/>
            <person name="Spatafora J."/>
            <person name="Crous P."/>
            <person name="Grigoriev I."/>
        </authorList>
    </citation>
    <scope>NUCLEOTIDE SEQUENCE</scope>
    <source>
        <strain evidence="1">CBS 116005</strain>
    </source>
</reference>
<feature type="non-terminal residue" evidence="1">
    <location>
        <position position="50"/>
    </location>
</feature>
<evidence type="ECO:0000313" key="1">
    <source>
        <dbReference type="EMBL" id="KAF2765933.1"/>
    </source>
</evidence>
<proteinExistence type="predicted"/>
<organism evidence="1 2">
    <name type="scientific">Teratosphaeria nubilosa</name>
    <dbReference type="NCBI Taxonomy" id="161662"/>
    <lineage>
        <taxon>Eukaryota</taxon>
        <taxon>Fungi</taxon>
        <taxon>Dikarya</taxon>
        <taxon>Ascomycota</taxon>
        <taxon>Pezizomycotina</taxon>
        <taxon>Dothideomycetes</taxon>
        <taxon>Dothideomycetidae</taxon>
        <taxon>Mycosphaerellales</taxon>
        <taxon>Teratosphaeriaceae</taxon>
        <taxon>Teratosphaeria</taxon>
    </lineage>
</organism>
<name>A0A6G1KZ32_9PEZI</name>
<gene>
    <name evidence="1" type="ORF">EJ03DRAFT_330532</name>
</gene>
<dbReference type="AlphaFoldDB" id="A0A6G1KZ32"/>
<dbReference type="EMBL" id="ML995880">
    <property type="protein sequence ID" value="KAF2765933.1"/>
    <property type="molecule type" value="Genomic_DNA"/>
</dbReference>
<sequence length="50" mass="5223">MKALEKTKSSCGGKLLVCYRVTLLGAVVLAGNGTMVDINLIRIAGKICEA</sequence>
<accession>A0A6G1KZ32</accession>
<evidence type="ECO:0000313" key="2">
    <source>
        <dbReference type="Proteomes" id="UP000799436"/>
    </source>
</evidence>
<keyword evidence="2" id="KW-1185">Reference proteome</keyword>
<dbReference type="Proteomes" id="UP000799436">
    <property type="component" value="Unassembled WGS sequence"/>
</dbReference>
<protein>
    <submittedName>
        <fullName evidence="1">Uncharacterized protein</fullName>
    </submittedName>
</protein>